<keyword evidence="3" id="KW-1185">Reference proteome</keyword>
<evidence type="ECO:0008006" key="4">
    <source>
        <dbReference type="Google" id="ProtNLM"/>
    </source>
</evidence>
<gene>
    <name evidence="2" type="ORF">IQ24_02939</name>
</gene>
<protein>
    <recommendedName>
        <fullName evidence="4">Metal-binding protein</fullName>
    </recommendedName>
</protein>
<comment type="caution">
    <text evidence="2">The sequence shown here is derived from an EMBL/GenBank/DDBJ whole genome shotgun (WGS) entry which is preliminary data.</text>
</comment>
<feature type="chain" id="PRO_5021956510" description="Metal-binding protein" evidence="1">
    <location>
        <begin position="20"/>
        <end position="154"/>
    </location>
</feature>
<evidence type="ECO:0000256" key="1">
    <source>
        <dbReference type="SAM" id="SignalP"/>
    </source>
</evidence>
<dbReference type="Pfam" id="PF04214">
    <property type="entry name" value="DUF411"/>
    <property type="match status" value="1"/>
</dbReference>
<feature type="signal peptide" evidence="1">
    <location>
        <begin position="1"/>
        <end position="19"/>
    </location>
</feature>
<proteinExistence type="predicted"/>
<organism evidence="2 3">
    <name type="scientific">Paracoccus sulfuroxidans</name>
    <dbReference type="NCBI Taxonomy" id="384678"/>
    <lineage>
        <taxon>Bacteria</taxon>
        <taxon>Pseudomonadati</taxon>
        <taxon>Pseudomonadota</taxon>
        <taxon>Alphaproteobacteria</taxon>
        <taxon>Rhodobacterales</taxon>
        <taxon>Paracoccaceae</taxon>
        <taxon>Paracoccus</taxon>
    </lineage>
</organism>
<accession>A0A562NH65</accession>
<dbReference type="RefSeq" id="WP_145399030.1">
    <property type="nucleotide sequence ID" value="NZ_VLKU01000009.1"/>
</dbReference>
<dbReference type="InterPro" id="IPR007332">
    <property type="entry name" value="DUF411"/>
</dbReference>
<dbReference type="AlphaFoldDB" id="A0A562NH65"/>
<sequence>MIRETFLALLLAMTLAAPAQSEPSNALHVSKDPSCVCCAEWVSLMEEAEFEVSVTDMPNSQLSRLKAASGVTPELASCHTATIDGYVIEGHVPAEDIKRLLAERPTAIGLTAPGMPIGSPGMGPEATREAYDVLLIGEEGQTEVFSSYAAGPGR</sequence>
<dbReference type="EMBL" id="VLKU01000009">
    <property type="protein sequence ID" value="TWI31487.1"/>
    <property type="molecule type" value="Genomic_DNA"/>
</dbReference>
<evidence type="ECO:0000313" key="3">
    <source>
        <dbReference type="Proteomes" id="UP000316225"/>
    </source>
</evidence>
<keyword evidence="1" id="KW-0732">Signal</keyword>
<evidence type="ECO:0000313" key="2">
    <source>
        <dbReference type="EMBL" id="TWI31487.1"/>
    </source>
</evidence>
<name>A0A562NH65_9RHOB</name>
<dbReference type="Proteomes" id="UP000316225">
    <property type="component" value="Unassembled WGS sequence"/>
</dbReference>
<dbReference type="OrthoDB" id="14727at2"/>
<reference evidence="2 3" key="1">
    <citation type="journal article" date="2015" name="Stand. Genomic Sci.">
        <title>Genomic Encyclopedia of Bacterial and Archaeal Type Strains, Phase III: the genomes of soil and plant-associated and newly described type strains.</title>
        <authorList>
            <person name="Whitman W.B."/>
            <person name="Woyke T."/>
            <person name="Klenk H.P."/>
            <person name="Zhou Y."/>
            <person name="Lilburn T.G."/>
            <person name="Beck B.J."/>
            <person name="De Vos P."/>
            <person name="Vandamme P."/>
            <person name="Eisen J.A."/>
            <person name="Garrity G."/>
            <person name="Hugenholtz P."/>
            <person name="Kyrpides N.C."/>
        </authorList>
    </citation>
    <scope>NUCLEOTIDE SEQUENCE [LARGE SCALE GENOMIC DNA]</scope>
    <source>
        <strain evidence="2 3">CGMCC 1.5364</strain>
    </source>
</reference>